<proteinExistence type="predicted"/>
<evidence type="ECO:0000313" key="2">
    <source>
        <dbReference type="EMBL" id="MBT8765824.1"/>
    </source>
</evidence>
<organism evidence="2 3">
    <name type="scientific">Metapseudomonas boanensis</name>
    <dbReference type="NCBI Taxonomy" id="2822138"/>
    <lineage>
        <taxon>Bacteria</taxon>
        <taxon>Pseudomonadati</taxon>
        <taxon>Pseudomonadota</taxon>
        <taxon>Gammaproteobacteria</taxon>
        <taxon>Pseudomonadales</taxon>
        <taxon>Pseudomonadaceae</taxon>
        <taxon>Metapseudomonas</taxon>
    </lineage>
</organism>
<reference evidence="2 3" key="1">
    <citation type="submission" date="2021-04" db="EMBL/GenBank/DDBJ databases">
        <title>Pseudomonas boanensis sp. nov., a bacterium isolated from river water used for household purposes in Boane District, Mozambique.</title>
        <authorList>
            <person name="Nicklasson M."/>
            <person name="Martin-Rodriguez A.J."/>
            <person name="Thorell K."/>
            <person name="Neves L."/>
            <person name="Mussagy A."/>
            <person name="Rydberg H.A."/>
            <person name="Hernroth B."/>
            <person name="Svensson-Stadler L."/>
            <person name="Sjoling A."/>
        </authorList>
    </citation>
    <scope>NUCLEOTIDE SEQUENCE [LARGE SCALE GENOMIC DNA]</scope>
    <source>
        <strain evidence="2 3">DB1</strain>
    </source>
</reference>
<evidence type="ECO:0000313" key="3">
    <source>
        <dbReference type="Proteomes" id="UP001519667"/>
    </source>
</evidence>
<dbReference type="RefSeq" id="WP_215372086.1">
    <property type="nucleotide sequence ID" value="NZ_JAGTIS010000002.1"/>
</dbReference>
<sequence length="167" mass="18625">MNNLNQLCALLLLTASSLSYAVGPSTVHNLCTSGEEVIFNCRLNDATASFCFSGSSKITTYRYGNAKKLDLLMQQDEANKSTFFISNATYIGGGETHVRFNNKNHTYIIFDKTIREDGWPTFSAGIVVFKSGHKQAQLECTNDASIGERAYKILIREQFMKIEDSLK</sequence>
<keyword evidence="3" id="KW-1185">Reference proteome</keyword>
<dbReference type="EMBL" id="JAGTIS010000002">
    <property type="protein sequence ID" value="MBT8765824.1"/>
    <property type="molecule type" value="Genomic_DNA"/>
</dbReference>
<comment type="caution">
    <text evidence="2">The sequence shown here is derived from an EMBL/GenBank/DDBJ whole genome shotgun (WGS) entry which is preliminary data.</text>
</comment>
<protein>
    <submittedName>
        <fullName evidence="2">Uncharacterized protein</fullName>
    </submittedName>
</protein>
<evidence type="ECO:0000256" key="1">
    <source>
        <dbReference type="SAM" id="SignalP"/>
    </source>
</evidence>
<feature type="chain" id="PRO_5045640486" evidence="1">
    <location>
        <begin position="22"/>
        <end position="167"/>
    </location>
</feature>
<keyword evidence="1" id="KW-0732">Signal</keyword>
<name>A0ABS5XDQ9_9GAMM</name>
<accession>A0ABS5XDQ9</accession>
<dbReference type="Proteomes" id="UP001519667">
    <property type="component" value="Unassembled WGS sequence"/>
</dbReference>
<feature type="signal peptide" evidence="1">
    <location>
        <begin position="1"/>
        <end position="21"/>
    </location>
</feature>
<gene>
    <name evidence="2" type="ORF">J7302_06725</name>
</gene>